<protein>
    <recommendedName>
        <fullName evidence="2">DNA-directed RNA polymerase</fullName>
        <ecNumber evidence="2">2.7.7.6</ecNumber>
    </recommendedName>
</protein>
<comment type="caution">
    <text evidence="8">The sequence shown here is derived from an EMBL/GenBank/DDBJ whole genome shotgun (WGS) entry which is preliminary data.</text>
</comment>
<evidence type="ECO:0000313" key="10">
    <source>
        <dbReference type="Proteomes" id="UP001152797"/>
    </source>
</evidence>
<sequence>MSCGSVNFAARSVISPDPNIEPSEIGVPEEIAAGLYYPEVAAPYNVEWLRKLVIRGTQYPGACEVHKPNPDGGKVIILLRLLDEEKRELLAKQLISDVRSGKPPYTVFRHLRDGDPLLVNRQPTLHKPGIMAHTAK</sequence>
<dbReference type="PANTHER" id="PTHR19376:SF11">
    <property type="entry name" value="DNA-DIRECTED RNA POLYMERASE I SUBUNIT RPA1"/>
    <property type="match status" value="1"/>
</dbReference>
<dbReference type="EMBL" id="CAMXCT030001421">
    <property type="protein sequence ID" value="CAL4777249.1"/>
    <property type="molecule type" value="Genomic_DNA"/>
</dbReference>
<accession>A0A9P1CF02</accession>
<keyword evidence="10" id="KW-1185">Reference proteome</keyword>
<evidence type="ECO:0000256" key="3">
    <source>
        <dbReference type="ARBA" id="ARBA00022478"/>
    </source>
</evidence>
<dbReference type="EC" id="2.7.7.6" evidence="2"/>
<organism evidence="8">
    <name type="scientific">Cladocopium goreaui</name>
    <dbReference type="NCBI Taxonomy" id="2562237"/>
    <lineage>
        <taxon>Eukaryota</taxon>
        <taxon>Sar</taxon>
        <taxon>Alveolata</taxon>
        <taxon>Dinophyceae</taxon>
        <taxon>Suessiales</taxon>
        <taxon>Symbiodiniaceae</taxon>
        <taxon>Cladocopium</taxon>
    </lineage>
</organism>
<dbReference type="AlphaFoldDB" id="A0A9P1CF02"/>
<evidence type="ECO:0000313" key="8">
    <source>
        <dbReference type="EMBL" id="CAI3989937.1"/>
    </source>
</evidence>
<feature type="domain" description="RNA polymerase N-terminal" evidence="7">
    <location>
        <begin position="1"/>
        <end position="136"/>
    </location>
</feature>
<dbReference type="InterPro" id="IPR006592">
    <property type="entry name" value="RNA_pol_N"/>
</dbReference>
<feature type="non-terminal residue" evidence="8">
    <location>
        <position position="136"/>
    </location>
</feature>
<dbReference type="Gene3D" id="3.30.1490.180">
    <property type="entry name" value="RNA polymerase ii"/>
    <property type="match status" value="1"/>
</dbReference>
<dbReference type="Gene3D" id="2.40.40.20">
    <property type="match status" value="1"/>
</dbReference>
<dbReference type="EMBL" id="CAMXCT010001421">
    <property type="protein sequence ID" value="CAI3989937.1"/>
    <property type="molecule type" value="Genomic_DNA"/>
</dbReference>
<dbReference type="GO" id="GO:0003899">
    <property type="term" value="F:DNA-directed RNA polymerase activity"/>
    <property type="evidence" value="ECO:0007669"/>
    <property type="project" value="UniProtKB-EC"/>
</dbReference>
<reference evidence="9 10" key="2">
    <citation type="submission" date="2024-05" db="EMBL/GenBank/DDBJ databases">
        <authorList>
            <person name="Chen Y."/>
            <person name="Shah S."/>
            <person name="Dougan E. K."/>
            <person name="Thang M."/>
            <person name="Chan C."/>
        </authorList>
    </citation>
    <scope>NUCLEOTIDE SEQUENCE [LARGE SCALE GENOMIC DNA]</scope>
</reference>
<keyword evidence="4" id="KW-0808">Transferase</keyword>
<dbReference type="PANTHER" id="PTHR19376">
    <property type="entry name" value="DNA-DIRECTED RNA POLYMERASE"/>
    <property type="match status" value="1"/>
</dbReference>
<dbReference type="GO" id="GO:0006351">
    <property type="term" value="P:DNA-templated transcription"/>
    <property type="evidence" value="ECO:0007669"/>
    <property type="project" value="InterPro"/>
</dbReference>
<dbReference type="Pfam" id="PF00623">
    <property type="entry name" value="RNA_pol_Rpb1_2"/>
    <property type="match status" value="1"/>
</dbReference>
<comment type="similarity">
    <text evidence="1">Belongs to the RNA polymerase beta' chain family.</text>
</comment>
<evidence type="ECO:0000256" key="5">
    <source>
        <dbReference type="ARBA" id="ARBA00022695"/>
    </source>
</evidence>
<dbReference type="GO" id="GO:0003677">
    <property type="term" value="F:DNA binding"/>
    <property type="evidence" value="ECO:0007669"/>
    <property type="project" value="InterPro"/>
</dbReference>
<proteinExistence type="inferred from homology"/>
<name>A0A9P1CF02_9DINO</name>
<gene>
    <name evidence="8" type="ORF">C1SCF055_LOCUS16965</name>
</gene>
<evidence type="ECO:0000256" key="1">
    <source>
        <dbReference type="ARBA" id="ARBA00006460"/>
    </source>
</evidence>
<dbReference type="SUPFAM" id="SSF64484">
    <property type="entry name" value="beta and beta-prime subunits of DNA dependent RNA-polymerase"/>
    <property type="match status" value="1"/>
</dbReference>
<dbReference type="OrthoDB" id="425958at2759"/>
<evidence type="ECO:0000313" key="9">
    <source>
        <dbReference type="EMBL" id="CAL4777249.1"/>
    </source>
</evidence>
<evidence type="ECO:0000256" key="4">
    <source>
        <dbReference type="ARBA" id="ARBA00022679"/>
    </source>
</evidence>
<dbReference type="SMART" id="SM00663">
    <property type="entry name" value="RPOLA_N"/>
    <property type="match status" value="1"/>
</dbReference>
<keyword evidence="6" id="KW-0804">Transcription</keyword>
<dbReference type="EMBL" id="CAMXCT020001421">
    <property type="protein sequence ID" value="CAL1143312.1"/>
    <property type="molecule type" value="Genomic_DNA"/>
</dbReference>
<dbReference type="GO" id="GO:0005736">
    <property type="term" value="C:RNA polymerase I complex"/>
    <property type="evidence" value="ECO:0007669"/>
    <property type="project" value="TreeGrafter"/>
</dbReference>
<dbReference type="InterPro" id="IPR045867">
    <property type="entry name" value="DNA-dir_RpoC_beta_prime"/>
</dbReference>
<evidence type="ECO:0000259" key="7">
    <source>
        <dbReference type="SMART" id="SM00663"/>
    </source>
</evidence>
<dbReference type="Proteomes" id="UP001152797">
    <property type="component" value="Unassembled WGS sequence"/>
</dbReference>
<reference evidence="8" key="1">
    <citation type="submission" date="2022-10" db="EMBL/GenBank/DDBJ databases">
        <authorList>
            <person name="Chen Y."/>
            <person name="Dougan E. K."/>
            <person name="Chan C."/>
            <person name="Rhodes N."/>
            <person name="Thang M."/>
        </authorList>
    </citation>
    <scope>NUCLEOTIDE SEQUENCE</scope>
</reference>
<keyword evidence="5" id="KW-0548">Nucleotidyltransferase</keyword>
<keyword evidence="3 9" id="KW-0240">DNA-directed RNA polymerase</keyword>
<evidence type="ECO:0000256" key="6">
    <source>
        <dbReference type="ARBA" id="ARBA00023163"/>
    </source>
</evidence>
<evidence type="ECO:0000256" key="2">
    <source>
        <dbReference type="ARBA" id="ARBA00012418"/>
    </source>
</evidence>
<dbReference type="InterPro" id="IPR000722">
    <property type="entry name" value="RNA_pol_asu"/>
</dbReference>